<feature type="binding site" evidence="13">
    <location>
        <position position="312"/>
    </location>
    <ligand>
        <name>S-adenosyl-L-methionine</name>
        <dbReference type="ChEBI" id="CHEBI:59789"/>
    </ligand>
</feature>
<keyword evidence="7 13" id="KW-0808">Transferase</keyword>
<name>A0ABR7HU72_9FIRM</name>
<dbReference type="EC" id="2.1.1.176" evidence="3"/>
<gene>
    <name evidence="15" type="primary">rsmB</name>
    <name evidence="15" type="ORF">H8S34_09490</name>
</gene>
<comment type="subcellular location">
    <subcellularLocation>
        <location evidence="2">Cytoplasm</location>
    </subcellularLocation>
</comment>
<dbReference type="NCBIfam" id="NF011494">
    <property type="entry name" value="PRK14902.1"/>
    <property type="match status" value="1"/>
</dbReference>
<evidence type="ECO:0000313" key="16">
    <source>
        <dbReference type="Proteomes" id="UP000660021"/>
    </source>
</evidence>
<protein>
    <recommendedName>
        <fullName evidence="3">16S rRNA (cytosine(967)-C(5))-methyltransferase</fullName>
        <ecNumber evidence="3">2.1.1.176</ecNumber>
    </recommendedName>
    <alternativeName>
        <fullName evidence="10">16S rRNA m5C967 methyltransferase</fullName>
    </alternativeName>
    <alternativeName>
        <fullName evidence="11">rRNA (cytosine-C(5)-)-methyltransferase RsmB</fullName>
    </alternativeName>
</protein>
<dbReference type="GO" id="GO:0008168">
    <property type="term" value="F:methyltransferase activity"/>
    <property type="evidence" value="ECO:0007669"/>
    <property type="project" value="UniProtKB-KW"/>
</dbReference>
<evidence type="ECO:0000256" key="1">
    <source>
        <dbReference type="ARBA" id="ARBA00002724"/>
    </source>
</evidence>
<keyword evidence="8 13" id="KW-0949">S-adenosyl-L-methionine</keyword>
<keyword evidence="9 13" id="KW-0694">RNA-binding</keyword>
<evidence type="ECO:0000256" key="4">
    <source>
        <dbReference type="ARBA" id="ARBA00022490"/>
    </source>
</evidence>
<dbReference type="EMBL" id="JACOPR010000005">
    <property type="protein sequence ID" value="MBC5731060.1"/>
    <property type="molecule type" value="Genomic_DNA"/>
</dbReference>
<dbReference type="InterPro" id="IPR001678">
    <property type="entry name" value="MeTrfase_RsmB-F_NOP2_dom"/>
</dbReference>
<evidence type="ECO:0000256" key="12">
    <source>
        <dbReference type="ARBA" id="ARBA00047283"/>
    </source>
</evidence>
<dbReference type="InterPro" id="IPR049560">
    <property type="entry name" value="MeTrfase_RsmB-F_NOP2_cat"/>
</dbReference>
<evidence type="ECO:0000256" key="2">
    <source>
        <dbReference type="ARBA" id="ARBA00004496"/>
    </source>
</evidence>
<feature type="binding site" evidence="13">
    <location>
        <position position="330"/>
    </location>
    <ligand>
        <name>S-adenosyl-L-methionine</name>
        <dbReference type="ChEBI" id="CHEBI:59789"/>
    </ligand>
</feature>
<accession>A0ABR7HU72</accession>
<evidence type="ECO:0000256" key="7">
    <source>
        <dbReference type="ARBA" id="ARBA00022679"/>
    </source>
</evidence>
<keyword evidence="5" id="KW-0698">rRNA processing</keyword>
<dbReference type="InterPro" id="IPR004573">
    <property type="entry name" value="rRNA_ssu_MeTfrase_B"/>
</dbReference>
<dbReference type="Gene3D" id="1.10.940.10">
    <property type="entry name" value="NusB-like"/>
    <property type="match status" value="1"/>
</dbReference>
<comment type="function">
    <text evidence="1">Specifically methylates the cytosine at position 967 (m5C967) of 16S rRNA.</text>
</comment>
<dbReference type="PANTHER" id="PTHR22807:SF53">
    <property type="entry name" value="RIBOSOMAL RNA SMALL SUBUNIT METHYLTRANSFERASE B-RELATED"/>
    <property type="match status" value="1"/>
</dbReference>
<evidence type="ECO:0000256" key="10">
    <source>
        <dbReference type="ARBA" id="ARBA00030399"/>
    </source>
</evidence>
<dbReference type="InterPro" id="IPR035926">
    <property type="entry name" value="NusB-like_sf"/>
</dbReference>
<feature type="binding site" evidence="13">
    <location>
        <begin position="260"/>
        <end position="266"/>
    </location>
    <ligand>
        <name>S-adenosyl-L-methionine</name>
        <dbReference type="ChEBI" id="CHEBI:59789"/>
    </ligand>
</feature>
<feature type="binding site" evidence="13">
    <location>
        <position position="284"/>
    </location>
    <ligand>
        <name>S-adenosyl-L-methionine</name>
        <dbReference type="ChEBI" id="CHEBI:59789"/>
    </ligand>
</feature>
<dbReference type="Pfam" id="PF01029">
    <property type="entry name" value="NusB"/>
    <property type="match status" value="1"/>
</dbReference>
<keyword evidence="16" id="KW-1185">Reference proteome</keyword>
<dbReference type="PROSITE" id="PS51686">
    <property type="entry name" value="SAM_MT_RSMB_NOP"/>
    <property type="match status" value="1"/>
</dbReference>
<evidence type="ECO:0000256" key="5">
    <source>
        <dbReference type="ARBA" id="ARBA00022552"/>
    </source>
</evidence>
<dbReference type="InterPro" id="IPR023267">
    <property type="entry name" value="RCMT"/>
</dbReference>
<dbReference type="Pfam" id="PF22458">
    <property type="entry name" value="RsmF-B_ferredox"/>
    <property type="match status" value="1"/>
</dbReference>
<keyword evidence="6 13" id="KW-0489">Methyltransferase</keyword>
<evidence type="ECO:0000256" key="11">
    <source>
        <dbReference type="ARBA" id="ARBA00031088"/>
    </source>
</evidence>
<dbReference type="Proteomes" id="UP000660021">
    <property type="component" value="Unassembled WGS sequence"/>
</dbReference>
<feature type="domain" description="SAM-dependent MTase RsmB/NOP-type" evidence="14">
    <location>
        <begin position="170"/>
        <end position="442"/>
    </location>
</feature>
<evidence type="ECO:0000256" key="9">
    <source>
        <dbReference type="ARBA" id="ARBA00022884"/>
    </source>
</evidence>
<comment type="catalytic activity">
    <reaction evidence="12">
        <text>cytidine(967) in 16S rRNA + S-adenosyl-L-methionine = 5-methylcytidine(967) in 16S rRNA + S-adenosyl-L-homocysteine + H(+)</text>
        <dbReference type="Rhea" id="RHEA:42748"/>
        <dbReference type="Rhea" id="RHEA-COMP:10219"/>
        <dbReference type="Rhea" id="RHEA-COMP:10220"/>
        <dbReference type="ChEBI" id="CHEBI:15378"/>
        <dbReference type="ChEBI" id="CHEBI:57856"/>
        <dbReference type="ChEBI" id="CHEBI:59789"/>
        <dbReference type="ChEBI" id="CHEBI:74483"/>
        <dbReference type="ChEBI" id="CHEBI:82748"/>
        <dbReference type="EC" id="2.1.1.176"/>
    </reaction>
</comment>
<dbReference type="SUPFAM" id="SSF48013">
    <property type="entry name" value="NusB-like"/>
    <property type="match status" value="1"/>
</dbReference>
<evidence type="ECO:0000256" key="8">
    <source>
        <dbReference type="ARBA" id="ARBA00022691"/>
    </source>
</evidence>
<dbReference type="Pfam" id="PF01189">
    <property type="entry name" value="Methyltr_RsmB-F"/>
    <property type="match status" value="1"/>
</dbReference>
<dbReference type="CDD" id="cd02440">
    <property type="entry name" value="AdoMet_MTases"/>
    <property type="match status" value="1"/>
</dbReference>
<evidence type="ECO:0000256" key="6">
    <source>
        <dbReference type="ARBA" id="ARBA00022603"/>
    </source>
</evidence>
<dbReference type="SUPFAM" id="SSF53335">
    <property type="entry name" value="S-adenosyl-L-methionine-dependent methyltransferases"/>
    <property type="match status" value="1"/>
</dbReference>
<evidence type="ECO:0000256" key="13">
    <source>
        <dbReference type="PROSITE-ProRule" id="PRU01023"/>
    </source>
</evidence>
<feature type="active site" description="Nucleophile" evidence="13">
    <location>
        <position position="382"/>
    </location>
</feature>
<dbReference type="Gene3D" id="3.40.50.150">
    <property type="entry name" value="Vaccinia Virus protein VP39"/>
    <property type="match status" value="1"/>
</dbReference>
<keyword evidence="4" id="KW-0963">Cytoplasm</keyword>
<dbReference type="InterPro" id="IPR054728">
    <property type="entry name" value="RsmB-like_ferredoxin"/>
</dbReference>
<evidence type="ECO:0000313" key="15">
    <source>
        <dbReference type="EMBL" id="MBC5731060.1"/>
    </source>
</evidence>
<proteinExistence type="inferred from homology"/>
<dbReference type="InterPro" id="IPR029063">
    <property type="entry name" value="SAM-dependent_MTases_sf"/>
</dbReference>
<evidence type="ECO:0000259" key="14">
    <source>
        <dbReference type="PROSITE" id="PS51686"/>
    </source>
</evidence>
<dbReference type="GO" id="GO:0032259">
    <property type="term" value="P:methylation"/>
    <property type="evidence" value="ECO:0007669"/>
    <property type="project" value="UniProtKB-KW"/>
</dbReference>
<dbReference type="PANTHER" id="PTHR22807">
    <property type="entry name" value="NOP2 YEAST -RELATED NOL1/NOP2/FMU SUN DOMAIN-CONTAINING"/>
    <property type="match status" value="1"/>
</dbReference>
<sequence length="443" mass="48986">MARERKKSAREVALLALHACEQQGAWSDGFLKKTIREAGLDSRDAGFASRLCFGVLQNRMLLDFYLGQFSKLPLDRLEAKIRSCLRLGAYQILLLDRVPESAAVNESVNLARQYAKNPRAAGMVNGILRNLIRSRETLGLPTQLDIRYSHPAWLVKEFNLALNGEGVEALLEADNAIPPTMAQVNTTRFSQEEVVELLRQEGVEVQPHPWIPDCLLLQGTGDLERLESFRRGAFYIQDGAGKLSVLAADPRPGMQVLDACAAPGGKSFAAAIRMGGQGEIWSCDIHPHKRGLIQAGAERLGFSELIHPAIQDGKQCREEWIGRFDRVIADVPCSGLGIIRKKPDIRYKDPESLVGLPAIQSAILENVSRYVKPGGALLYSTCTLLRRENEGVVEAFLEKHSDFTLERFQLPGPVGAVEGGMLTLWPHLHGTDGFFFAKLRRAT</sequence>
<reference evidence="15 16" key="1">
    <citation type="submission" date="2020-08" db="EMBL/GenBank/DDBJ databases">
        <title>Genome public.</title>
        <authorList>
            <person name="Liu C."/>
            <person name="Sun Q."/>
        </authorList>
    </citation>
    <scope>NUCLEOTIDE SEQUENCE [LARGE SCALE GENOMIC DNA]</scope>
    <source>
        <strain evidence="15 16">New-38</strain>
    </source>
</reference>
<dbReference type="InterPro" id="IPR006027">
    <property type="entry name" value="NusB_RsmB_TIM44"/>
</dbReference>
<dbReference type="PRINTS" id="PR02008">
    <property type="entry name" value="RCMTFAMILY"/>
</dbReference>
<dbReference type="NCBIfam" id="TIGR00563">
    <property type="entry name" value="rsmB"/>
    <property type="match status" value="1"/>
</dbReference>
<comment type="similarity">
    <text evidence="13">Belongs to the class I-like SAM-binding methyltransferase superfamily. RsmB/NOP family.</text>
</comment>
<dbReference type="RefSeq" id="WP_186963821.1">
    <property type="nucleotide sequence ID" value="NZ_JACOPR010000005.1"/>
</dbReference>
<organism evidence="15 16">
    <name type="scientific">Pseudoflavonifractor hominis</name>
    <dbReference type="NCBI Taxonomy" id="2763059"/>
    <lineage>
        <taxon>Bacteria</taxon>
        <taxon>Bacillati</taxon>
        <taxon>Bacillota</taxon>
        <taxon>Clostridia</taxon>
        <taxon>Eubacteriales</taxon>
        <taxon>Oscillospiraceae</taxon>
        <taxon>Pseudoflavonifractor</taxon>
    </lineage>
</organism>
<evidence type="ECO:0000256" key="3">
    <source>
        <dbReference type="ARBA" id="ARBA00012140"/>
    </source>
</evidence>
<comment type="caution">
    <text evidence="15">The sequence shown here is derived from an EMBL/GenBank/DDBJ whole genome shotgun (WGS) entry which is preliminary data.</text>
</comment>